<sequence>MPLHRRALLALAAAPAIARAQAGFPDRPVRLIVPFAPGGNADTVGRVVAPKLSERLGQPVVVENRAGAAGNVAATAFARMKPDGLVVFLGSNGPLTVNPLIQANLGYDPARDFTPVGLIVRTPNVLAVHRSLPAQTLAELIALGKAQPGAITTGSSGNGSTSHLAIESLNAATGAGLQHVPYGSGGAMAPDLIAGNIKAGMTEISTALPLHREGVVRILATGSARRLAVIPDVPTFEEAGVPGFRAAAFIGIVVPAGTPPEVVAVLAAALGAAVADPGNRQRLGEMGSEMASAEEARPAGFAAFLEKETAWTRAAVERAGLRAG</sequence>
<gene>
    <name evidence="3" type="ORF">Q7A36_18115</name>
</gene>
<dbReference type="Pfam" id="PF03401">
    <property type="entry name" value="TctC"/>
    <property type="match status" value="1"/>
</dbReference>
<keyword evidence="4" id="KW-1185">Reference proteome</keyword>
<dbReference type="Gene3D" id="3.40.190.150">
    <property type="entry name" value="Bordetella uptake gene, domain 1"/>
    <property type="match status" value="1"/>
</dbReference>
<dbReference type="EMBL" id="JAUTWS010000016">
    <property type="protein sequence ID" value="MDO9710275.1"/>
    <property type="molecule type" value="Genomic_DNA"/>
</dbReference>
<evidence type="ECO:0000256" key="2">
    <source>
        <dbReference type="SAM" id="SignalP"/>
    </source>
</evidence>
<keyword evidence="2" id="KW-0732">Signal</keyword>
<proteinExistence type="inferred from homology"/>
<dbReference type="PIRSF" id="PIRSF017082">
    <property type="entry name" value="YflP"/>
    <property type="match status" value="1"/>
</dbReference>
<organism evidence="3 4">
    <name type="scientific">Paracraurococcus lichenis</name>
    <dbReference type="NCBI Taxonomy" id="3064888"/>
    <lineage>
        <taxon>Bacteria</taxon>
        <taxon>Pseudomonadati</taxon>
        <taxon>Pseudomonadota</taxon>
        <taxon>Alphaproteobacteria</taxon>
        <taxon>Acetobacterales</taxon>
        <taxon>Roseomonadaceae</taxon>
        <taxon>Paracraurococcus</taxon>
    </lineage>
</organism>
<evidence type="ECO:0000256" key="1">
    <source>
        <dbReference type="ARBA" id="ARBA00006987"/>
    </source>
</evidence>
<dbReference type="RefSeq" id="WP_305105133.1">
    <property type="nucleotide sequence ID" value="NZ_JAUTWS010000016.1"/>
</dbReference>
<dbReference type="InterPro" id="IPR042100">
    <property type="entry name" value="Bug_dom1"/>
</dbReference>
<dbReference type="PANTHER" id="PTHR42928">
    <property type="entry name" value="TRICARBOXYLATE-BINDING PROTEIN"/>
    <property type="match status" value="1"/>
</dbReference>
<dbReference type="SUPFAM" id="SSF53850">
    <property type="entry name" value="Periplasmic binding protein-like II"/>
    <property type="match status" value="1"/>
</dbReference>
<dbReference type="Gene3D" id="3.40.190.10">
    <property type="entry name" value="Periplasmic binding protein-like II"/>
    <property type="match status" value="1"/>
</dbReference>
<feature type="signal peptide" evidence="2">
    <location>
        <begin position="1"/>
        <end position="22"/>
    </location>
</feature>
<protein>
    <submittedName>
        <fullName evidence="3">Tripartite tricarboxylate transporter substrate binding protein</fullName>
    </submittedName>
</protein>
<dbReference type="Proteomes" id="UP001243009">
    <property type="component" value="Unassembled WGS sequence"/>
</dbReference>
<comment type="similarity">
    <text evidence="1">Belongs to the UPF0065 (bug) family.</text>
</comment>
<comment type="caution">
    <text evidence="3">The sequence shown here is derived from an EMBL/GenBank/DDBJ whole genome shotgun (WGS) entry which is preliminary data.</text>
</comment>
<name>A0ABT9E294_9PROT</name>
<accession>A0ABT9E294</accession>
<feature type="chain" id="PRO_5047217867" evidence="2">
    <location>
        <begin position="23"/>
        <end position="324"/>
    </location>
</feature>
<evidence type="ECO:0000313" key="4">
    <source>
        <dbReference type="Proteomes" id="UP001243009"/>
    </source>
</evidence>
<evidence type="ECO:0000313" key="3">
    <source>
        <dbReference type="EMBL" id="MDO9710275.1"/>
    </source>
</evidence>
<dbReference type="PANTHER" id="PTHR42928:SF5">
    <property type="entry name" value="BLR1237 PROTEIN"/>
    <property type="match status" value="1"/>
</dbReference>
<dbReference type="CDD" id="cd07012">
    <property type="entry name" value="PBP2_Bug_TTT"/>
    <property type="match status" value="1"/>
</dbReference>
<dbReference type="InterPro" id="IPR005064">
    <property type="entry name" value="BUG"/>
</dbReference>
<reference evidence="3 4" key="1">
    <citation type="submission" date="2023-08" db="EMBL/GenBank/DDBJ databases">
        <title>The draft genome sequence of Paracraurococcus sp. LOR1-02.</title>
        <authorList>
            <person name="Kingkaew E."/>
            <person name="Tanasupawat S."/>
        </authorList>
    </citation>
    <scope>NUCLEOTIDE SEQUENCE [LARGE SCALE GENOMIC DNA]</scope>
    <source>
        <strain evidence="3 4">LOR1-02</strain>
    </source>
</reference>